<keyword evidence="2" id="KW-1185">Reference proteome</keyword>
<feature type="non-terminal residue" evidence="1">
    <location>
        <position position="1"/>
    </location>
</feature>
<protein>
    <submittedName>
        <fullName evidence="1">Uncharacterized protein</fullName>
    </submittedName>
</protein>
<dbReference type="AlphaFoldDB" id="A0A026W7I0"/>
<dbReference type="EMBL" id="KK107376">
    <property type="protein sequence ID" value="EZA51571.1"/>
    <property type="molecule type" value="Genomic_DNA"/>
</dbReference>
<evidence type="ECO:0000313" key="2">
    <source>
        <dbReference type="Proteomes" id="UP000053097"/>
    </source>
</evidence>
<sequence>EIPLDIQHGYCILNFYSVFAAISASVICKTCKNEVCFTKTSPRGLGFKIQLQCTGCCKMIQSRGRLRFLRPPDLTVDSSSMGHYKVNLKSDKSRFSA</sequence>
<gene>
    <name evidence="1" type="ORF">X777_09738</name>
</gene>
<dbReference type="Proteomes" id="UP000053097">
    <property type="component" value="Unassembled WGS sequence"/>
</dbReference>
<reference evidence="1 2" key="1">
    <citation type="journal article" date="2014" name="Curr. Biol.">
        <title>The genome of the clonal raider ant Cerapachys biroi.</title>
        <authorList>
            <person name="Oxley P.R."/>
            <person name="Ji L."/>
            <person name="Fetter-Pruneda I."/>
            <person name="McKenzie S.K."/>
            <person name="Li C."/>
            <person name="Hu H."/>
            <person name="Zhang G."/>
            <person name="Kronauer D.J."/>
        </authorList>
    </citation>
    <scope>NUCLEOTIDE SEQUENCE [LARGE SCALE GENOMIC DNA]</scope>
</reference>
<organism evidence="1 2">
    <name type="scientific">Ooceraea biroi</name>
    <name type="common">Clonal raider ant</name>
    <name type="synonym">Cerapachys biroi</name>
    <dbReference type="NCBI Taxonomy" id="2015173"/>
    <lineage>
        <taxon>Eukaryota</taxon>
        <taxon>Metazoa</taxon>
        <taxon>Ecdysozoa</taxon>
        <taxon>Arthropoda</taxon>
        <taxon>Hexapoda</taxon>
        <taxon>Insecta</taxon>
        <taxon>Pterygota</taxon>
        <taxon>Neoptera</taxon>
        <taxon>Endopterygota</taxon>
        <taxon>Hymenoptera</taxon>
        <taxon>Apocrita</taxon>
        <taxon>Aculeata</taxon>
        <taxon>Formicoidea</taxon>
        <taxon>Formicidae</taxon>
        <taxon>Dorylinae</taxon>
        <taxon>Ooceraea</taxon>
    </lineage>
</organism>
<accession>A0A026W7I0</accession>
<evidence type="ECO:0000313" key="1">
    <source>
        <dbReference type="EMBL" id="EZA51571.1"/>
    </source>
</evidence>
<name>A0A026W7I0_OOCBI</name>
<proteinExistence type="predicted"/>